<reference evidence="2 3" key="1">
    <citation type="submission" date="2018-06" db="EMBL/GenBank/DDBJ databases">
        <title>Comparative genomics of Brasilonema spp. strains.</title>
        <authorList>
            <person name="Alvarenga D.O."/>
            <person name="Fiore M.F."/>
            <person name="Varani A.M."/>
        </authorList>
    </citation>
    <scope>NUCLEOTIDE SEQUENCE [LARGE SCALE GENOMIC DNA]</scope>
    <source>
        <strain evidence="2 3">CENA114</strain>
    </source>
</reference>
<feature type="region of interest" description="Disordered" evidence="1">
    <location>
        <begin position="1"/>
        <end position="30"/>
    </location>
</feature>
<evidence type="ECO:0000313" key="3">
    <source>
        <dbReference type="Proteomes" id="UP000503129"/>
    </source>
</evidence>
<dbReference type="AlphaFoldDB" id="A0A856MGY6"/>
<dbReference type="RefSeq" id="WP_169264015.1">
    <property type="nucleotide sequence ID" value="NZ_CAWOXK010000001.1"/>
</dbReference>
<proteinExistence type="predicted"/>
<protein>
    <submittedName>
        <fullName evidence="2">Uncharacterized protein</fullName>
    </submittedName>
</protein>
<dbReference type="EMBL" id="CP030118">
    <property type="protein sequence ID" value="QDL09459.1"/>
    <property type="molecule type" value="Genomic_DNA"/>
</dbReference>
<sequence length="61" mass="6378">MNQPLDHKSNLPSAQQPGISQQVDGSTLGGGMLAAIGDDNVQIEGDSNIVTFNKTEILQIA</sequence>
<keyword evidence="3" id="KW-1185">Reference proteome</keyword>
<evidence type="ECO:0000313" key="2">
    <source>
        <dbReference type="EMBL" id="QDL09459.1"/>
    </source>
</evidence>
<organism evidence="2 3">
    <name type="scientific">Brasilonema sennae CENA114</name>
    <dbReference type="NCBI Taxonomy" id="415709"/>
    <lineage>
        <taxon>Bacteria</taxon>
        <taxon>Bacillati</taxon>
        <taxon>Cyanobacteriota</taxon>
        <taxon>Cyanophyceae</taxon>
        <taxon>Nostocales</taxon>
        <taxon>Scytonemataceae</taxon>
        <taxon>Brasilonema</taxon>
        <taxon>Bromeliae group (in: Brasilonema)</taxon>
    </lineage>
</organism>
<dbReference type="KEGG" id="bsen:DP114_17540"/>
<feature type="compositionally biased region" description="Polar residues" evidence="1">
    <location>
        <begin position="10"/>
        <end position="25"/>
    </location>
</feature>
<gene>
    <name evidence="2" type="ORF">DP114_17540</name>
</gene>
<name>A0A856MGY6_9CYAN</name>
<evidence type="ECO:0000256" key="1">
    <source>
        <dbReference type="SAM" id="MobiDB-lite"/>
    </source>
</evidence>
<dbReference type="Proteomes" id="UP000503129">
    <property type="component" value="Chromosome"/>
</dbReference>
<accession>A0A856MGY6</accession>